<dbReference type="EMBL" id="MU268335">
    <property type="protein sequence ID" value="KAH7904883.1"/>
    <property type="molecule type" value="Genomic_DNA"/>
</dbReference>
<organism evidence="1 2">
    <name type="scientific">Hygrophoropsis aurantiaca</name>
    <dbReference type="NCBI Taxonomy" id="72124"/>
    <lineage>
        <taxon>Eukaryota</taxon>
        <taxon>Fungi</taxon>
        <taxon>Dikarya</taxon>
        <taxon>Basidiomycota</taxon>
        <taxon>Agaricomycotina</taxon>
        <taxon>Agaricomycetes</taxon>
        <taxon>Agaricomycetidae</taxon>
        <taxon>Boletales</taxon>
        <taxon>Coniophorineae</taxon>
        <taxon>Hygrophoropsidaceae</taxon>
        <taxon>Hygrophoropsis</taxon>
    </lineage>
</organism>
<protein>
    <submittedName>
        <fullName evidence="1">Uncharacterized protein</fullName>
    </submittedName>
</protein>
<feature type="non-terminal residue" evidence="1">
    <location>
        <position position="127"/>
    </location>
</feature>
<name>A0ACB7ZVT7_9AGAM</name>
<reference evidence="1" key="1">
    <citation type="journal article" date="2021" name="New Phytol.">
        <title>Evolutionary innovations through gain and loss of genes in the ectomycorrhizal Boletales.</title>
        <authorList>
            <person name="Wu G."/>
            <person name="Miyauchi S."/>
            <person name="Morin E."/>
            <person name="Kuo A."/>
            <person name="Drula E."/>
            <person name="Varga T."/>
            <person name="Kohler A."/>
            <person name="Feng B."/>
            <person name="Cao Y."/>
            <person name="Lipzen A."/>
            <person name="Daum C."/>
            <person name="Hundley H."/>
            <person name="Pangilinan J."/>
            <person name="Johnson J."/>
            <person name="Barry K."/>
            <person name="LaButti K."/>
            <person name="Ng V."/>
            <person name="Ahrendt S."/>
            <person name="Min B."/>
            <person name="Choi I.G."/>
            <person name="Park H."/>
            <person name="Plett J.M."/>
            <person name="Magnuson J."/>
            <person name="Spatafora J.W."/>
            <person name="Nagy L.G."/>
            <person name="Henrissat B."/>
            <person name="Grigoriev I.V."/>
            <person name="Yang Z.L."/>
            <person name="Xu J."/>
            <person name="Martin F.M."/>
        </authorList>
    </citation>
    <scope>NUCLEOTIDE SEQUENCE</scope>
    <source>
        <strain evidence="1">ATCC 28755</strain>
    </source>
</reference>
<keyword evidence="2" id="KW-1185">Reference proteome</keyword>
<evidence type="ECO:0000313" key="2">
    <source>
        <dbReference type="Proteomes" id="UP000790377"/>
    </source>
</evidence>
<dbReference type="Proteomes" id="UP000790377">
    <property type="component" value="Unassembled WGS sequence"/>
</dbReference>
<evidence type="ECO:0000313" key="1">
    <source>
        <dbReference type="EMBL" id="KAH7904883.1"/>
    </source>
</evidence>
<accession>A0ACB7ZVT7</accession>
<gene>
    <name evidence="1" type="ORF">BJ138DRAFT_853073</name>
</gene>
<proteinExistence type="predicted"/>
<sequence length="127" mass="14317">MRKLKSRDGNQPGNLALKLAERAFGSSRIMQYLCFHAILTLGLLEDRSNASRYAVKVECSTPAADMNEKLRRLLNGLEPDFNAQVCLSYTSLTRVPLEEAPERTRKALEEATKNFYASPLIEKELVI</sequence>
<comment type="caution">
    <text evidence="1">The sequence shown here is derived from an EMBL/GenBank/DDBJ whole genome shotgun (WGS) entry which is preliminary data.</text>
</comment>